<dbReference type="InterPro" id="IPR003661">
    <property type="entry name" value="HisK_dim/P_dom"/>
</dbReference>
<keyword evidence="4" id="KW-0472">Membrane</keyword>
<dbReference type="RefSeq" id="WP_124944771.1">
    <property type="nucleotide sequence ID" value="NZ_BHVT01000002.1"/>
</dbReference>
<comment type="caution">
    <text evidence="6">The sequence shown here is derived from an EMBL/GenBank/DDBJ whole genome shotgun (WGS) entry which is preliminary data.</text>
</comment>
<dbReference type="SUPFAM" id="SSF55781">
    <property type="entry name" value="GAF domain-like"/>
    <property type="match status" value="1"/>
</dbReference>
<dbReference type="PROSITE" id="PS50109">
    <property type="entry name" value="HIS_KIN"/>
    <property type="match status" value="1"/>
</dbReference>
<dbReference type="EMBL" id="SMCO01000021">
    <property type="protein sequence ID" value="TCV82400.1"/>
    <property type="molecule type" value="Genomic_DNA"/>
</dbReference>
<dbReference type="InterPro" id="IPR003594">
    <property type="entry name" value="HATPase_dom"/>
</dbReference>
<reference evidence="6 7" key="1">
    <citation type="submission" date="2019-03" db="EMBL/GenBank/DDBJ databases">
        <title>Genomic Encyclopedia of Type Strains, Phase IV (KMG-IV): sequencing the most valuable type-strain genomes for metagenomic binning, comparative biology and taxonomic classification.</title>
        <authorList>
            <person name="Goeker M."/>
        </authorList>
    </citation>
    <scope>NUCLEOTIDE SEQUENCE [LARGE SCALE GENOMIC DNA]</scope>
    <source>
        <strain evidence="6 7">DSM 100309</strain>
    </source>
</reference>
<evidence type="ECO:0000259" key="5">
    <source>
        <dbReference type="PROSITE" id="PS50109"/>
    </source>
</evidence>
<feature type="domain" description="Histidine kinase" evidence="5">
    <location>
        <begin position="483"/>
        <end position="686"/>
    </location>
</feature>
<dbReference type="InterPro" id="IPR029016">
    <property type="entry name" value="GAF-like_dom_sf"/>
</dbReference>
<dbReference type="InterPro" id="IPR036890">
    <property type="entry name" value="HATPase_C_sf"/>
</dbReference>
<organism evidence="6 7">
    <name type="scientific">Sulfurirhabdus autotrophica</name>
    <dbReference type="NCBI Taxonomy" id="1706046"/>
    <lineage>
        <taxon>Bacteria</taxon>
        <taxon>Pseudomonadati</taxon>
        <taxon>Pseudomonadota</taxon>
        <taxon>Betaproteobacteria</taxon>
        <taxon>Nitrosomonadales</taxon>
        <taxon>Sulfuricellaceae</taxon>
        <taxon>Sulfurirhabdus</taxon>
    </lineage>
</organism>
<feature type="transmembrane region" description="Helical" evidence="4">
    <location>
        <begin position="163"/>
        <end position="184"/>
    </location>
</feature>
<feature type="transmembrane region" description="Helical" evidence="4">
    <location>
        <begin position="261"/>
        <end position="283"/>
    </location>
</feature>
<keyword evidence="7" id="KW-1185">Reference proteome</keyword>
<protein>
    <recommendedName>
        <fullName evidence="2">histidine kinase</fullName>
        <ecNumber evidence="2">2.7.13.3</ecNumber>
    </recommendedName>
</protein>
<dbReference type="OrthoDB" id="9785691at2"/>
<evidence type="ECO:0000256" key="1">
    <source>
        <dbReference type="ARBA" id="ARBA00000085"/>
    </source>
</evidence>
<dbReference type="AlphaFoldDB" id="A0A4R3XTH0"/>
<dbReference type="InterPro" id="IPR004358">
    <property type="entry name" value="Sig_transdc_His_kin-like_C"/>
</dbReference>
<dbReference type="Pfam" id="PF02518">
    <property type="entry name" value="HATPase_c"/>
    <property type="match status" value="1"/>
</dbReference>
<keyword evidence="6" id="KW-0418">Kinase</keyword>
<comment type="catalytic activity">
    <reaction evidence="1">
        <text>ATP + protein L-histidine = ADP + protein N-phospho-L-histidine.</text>
        <dbReference type="EC" id="2.7.13.3"/>
    </reaction>
</comment>
<evidence type="ECO:0000256" key="2">
    <source>
        <dbReference type="ARBA" id="ARBA00012438"/>
    </source>
</evidence>
<feature type="transmembrane region" description="Helical" evidence="4">
    <location>
        <begin position="98"/>
        <end position="119"/>
    </location>
</feature>
<accession>A0A4R3XTH0</accession>
<keyword evidence="4" id="KW-0812">Transmembrane</keyword>
<dbReference type="NCBIfam" id="TIGR02916">
    <property type="entry name" value="PEP_his_kin"/>
    <property type="match status" value="1"/>
</dbReference>
<name>A0A4R3XTH0_9PROT</name>
<dbReference type="Gene3D" id="3.30.565.10">
    <property type="entry name" value="Histidine kinase-like ATPase, C-terminal domain"/>
    <property type="match status" value="1"/>
</dbReference>
<proteinExistence type="predicted"/>
<sequence>MELNIGVLSYITGALAFLFLTFSLLTGWQGRFQGVLLASASLVSAIWAGVTAYALFTGKFIPAWINALEILRNIAWITFFAGMFGISKNALIRSSRKFQFILFSLLGFCVAVLAVSIFIHSGNRELPRQIYFLTDIASRVVMAVAGMVLVEQVFRNTPVEQRWGVKFLCLGVGAIFAYDFFLYADAMLFWHIDANLWAARGVSNALMVPLIFVSAARNPQWSFDVHVSRRIVFHSAALLGAGVFLLVMAAAGYYIRVFGGNWGSVLQTAFLFGALVLLLLMFFSGSARARLKVFLSKHFFSYKYDYREEWLRFTQALSVGEAGARICESALKAIAGLVESPAGALWMRKDAGNYVRYAHWNLPVAEGVESDNSSLCAFLEKQQWVINLEEYKNTPEMYHDLTIPDWLLAVPRSWLIVPLILHERLLGFVLLTHSRSQVGFNWEVSDLLKTAGRQAASNLAQMQATEALVVARQFESFNRMSAFVVHDLKNLIAQLSLMVANAEKHWNNPEFKDDMLSTVDNSVEKMNKLLAQLRSGKTEVTGRIQLDLAKLLEKVVQEKAIYKPLPVIEQTEPGLFVLADRERLLRVIGHIVQNASEATQYDGWVKIRLAQQDGCAMIAVQDNGKGMDEQFLRERLFRPFDTTKGSGMGIGAHECQEYIRELGGRIEVSSILEQGTLFQIILPLNTKSENDIASLQGEGV</sequence>
<keyword evidence="3" id="KW-0597">Phosphoprotein</keyword>
<dbReference type="Gene3D" id="3.30.450.40">
    <property type="match status" value="1"/>
</dbReference>
<dbReference type="Pfam" id="PF01590">
    <property type="entry name" value="GAF"/>
    <property type="match status" value="1"/>
</dbReference>
<evidence type="ECO:0000313" key="6">
    <source>
        <dbReference type="EMBL" id="TCV82400.1"/>
    </source>
</evidence>
<keyword evidence="6" id="KW-0808">Transferase</keyword>
<dbReference type="InterPro" id="IPR014265">
    <property type="entry name" value="XrtA/PrsK"/>
</dbReference>
<dbReference type="EC" id="2.7.13.3" evidence="2"/>
<dbReference type="Proteomes" id="UP000295367">
    <property type="component" value="Unassembled WGS sequence"/>
</dbReference>
<keyword evidence="4" id="KW-1133">Transmembrane helix</keyword>
<dbReference type="PANTHER" id="PTHR43547:SF2">
    <property type="entry name" value="HYBRID SIGNAL TRANSDUCTION HISTIDINE KINASE C"/>
    <property type="match status" value="1"/>
</dbReference>
<evidence type="ECO:0000313" key="7">
    <source>
        <dbReference type="Proteomes" id="UP000295367"/>
    </source>
</evidence>
<dbReference type="PANTHER" id="PTHR43547">
    <property type="entry name" value="TWO-COMPONENT HISTIDINE KINASE"/>
    <property type="match status" value="1"/>
</dbReference>
<dbReference type="InterPro" id="IPR005467">
    <property type="entry name" value="His_kinase_dom"/>
</dbReference>
<feature type="transmembrane region" description="Helical" evidence="4">
    <location>
        <begin position="61"/>
        <end position="86"/>
    </location>
</feature>
<dbReference type="GO" id="GO:0000155">
    <property type="term" value="F:phosphorelay sensor kinase activity"/>
    <property type="evidence" value="ECO:0007669"/>
    <property type="project" value="InterPro"/>
</dbReference>
<dbReference type="CDD" id="cd00082">
    <property type="entry name" value="HisKA"/>
    <property type="match status" value="1"/>
</dbReference>
<feature type="transmembrane region" description="Helical" evidence="4">
    <location>
        <begin position="6"/>
        <end position="28"/>
    </location>
</feature>
<dbReference type="SUPFAM" id="SSF55874">
    <property type="entry name" value="ATPase domain of HSP90 chaperone/DNA topoisomerase II/histidine kinase"/>
    <property type="match status" value="1"/>
</dbReference>
<dbReference type="Gene3D" id="1.10.287.130">
    <property type="match status" value="1"/>
</dbReference>
<feature type="transmembrane region" description="Helical" evidence="4">
    <location>
        <begin position="131"/>
        <end position="151"/>
    </location>
</feature>
<dbReference type="PRINTS" id="PR00344">
    <property type="entry name" value="BCTRLSENSOR"/>
</dbReference>
<evidence type="ECO:0000256" key="3">
    <source>
        <dbReference type="ARBA" id="ARBA00022553"/>
    </source>
</evidence>
<feature type="transmembrane region" description="Helical" evidence="4">
    <location>
        <begin position="35"/>
        <end position="55"/>
    </location>
</feature>
<dbReference type="InterPro" id="IPR003018">
    <property type="entry name" value="GAF"/>
</dbReference>
<gene>
    <name evidence="6" type="ORF">EDC63_12134</name>
</gene>
<evidence type="ECO:0000256" key="4">
    <source>
        <dbReference type="SAM" id="Phobius"/>
    </source>
</evidence>
<dbReference type="SMART" id="SM00387">
    <property type="entry name" value="HATPase_c"/>
    <property type="match status" value="1"/>
</dbReference>
<feature type="transmembrane region" description="Helical" evidence="4">
    <location>
        <begin position="236"/>
        <end position="255"/>
    </location>
</feature>